<dbReference type="Gene3D" id="1.10.510.10">
    <property type="entry name" value="Transferase(Phosphotransferase) domain 1"/>
    <property type="match status" value="1"/>
</dbReference>
<keyword evidence="3" id="KW-0418">Kinase</keyword>
<accession>M5RUA3</accession>
<dbReference type="RefSeq" id="WP_008690083.1">
    <property type="nucleotide sequence ID" value="NZ_ANOG01000020.1"/>
</dbReference>
<name>M5RUA3_9BACT</name>
<keyword evidence="2" id="KW-0812">Transmembrane</keyword>
<comment type="caution">
    <text evidence="3">The sequence shown here is derived from an EMBL/GenBank/DDBJ whole genome shotgun (WGS) entry which is preliminary data.</text>
</comment>
<dbReference type="PATRIC" id="fig|1265738.3.peg.164"/>
<keyword evidence="4" id="KW-1185">Reference proteome</keyword>
<dbReference type="InterPro" id="IPR011009">
    <property type="entry name" value="Kinase-like_dom_sf"/>
</dbReference>
<evidence type="ECO:0000313" key="3">
    <source>
        <dbReference type="EMBL" id="EMI22918.1"/>
    </source>
</evidence>
<proteinExistence type="predicted"/>
<feature type="region of interest" description="Disordered" evidence="1">
    <location>
        <begin position="209"/>
        <end position="229"/>
    </location>
</feature>
<dbReference type="OrthoDB" id="9813021at2"/>
<dbReference type="EMBL" id="ANOG01000020">
    <property type="protein sequence ID" value="EMI22918.1"/>
    <property type="molecule type" value="Genomic_DNA"/>
</dbReference>
<sequence>MNNDRDAVPMGDHPAAAPRRSDRDTENDPLDSRLPPAAVQDSIPAQDFAAAQHAEQETLRDCISTAGTLAVADAIFVVDQIAAQLDCWHRRGKAHGAINPSNIFLTDDGFTRIGGDEIARGVSGYEFKRNADVGSDLRNLGWTLRFMLTGRDPEAPTCQSASDLGVANPIFRRLVSRDETDCYRSAAEMRFDLRQRGFDQLEPLATSRESIAAAPQSNEDPVSQEPELRRPNVPRHWVAAAVVVVIVVATMSRRYWMG</sequence>
<evidence type="ECO:0000313" key="4">
    <source>
        <dbReference type="Proteomes" id="UP000011991"/>
    </source>
</evidence>
<keyword evidence="3" id="KW-0808">Transferase</keyword>
<reference evidence="3 4" key="1">
    <citation type="journal article" date="2013" name="Mar. Genomics">
        <title>Expression of sulfatases in Rhodopirellula baltica and the diversity of sulfatases in the genus Rhodopirellula.</title>
        <authorList>
            <person name="Wegner C.E."/>
            <person name="Richter-Heitmann T."/>
            <person name="Klindworth A."/>
            <person name="Klockow C."/>
            <person name="Richter M."/>
            <person name="Achstetter T."/>
            <person name="Glockner F.O."/>
            <person name="Harder J."/>
        </authorList>
    </citation>
    <scope>NUCLEOTIDE SEQUENCE [LARGE SCALE GENOMIC DNA]</scope>
    <source>
        <strain evidence="3 4">SM1</strain>
    </source>
</reference>
<keyword evidence="2" id="KW-0472">Membrane</keyword>
<gene>
    <name evidence="3" type="ORF">RMSM_00155</name>
</gene>
<keyword evidence="3" id="KW-0723">Serine/threonine-protein kinase</keyword>
<organism evidence="3 4">
    <name type="scientific">Rhodopirellula maiorica SM1</name>
    <dbReference type="NCBI Taxonomy" id="1265738"/>
    <lineage>
        <taxon>Bacteria</taxon>
        <taxon>Pseudomonadati</taxon>
        <taxon>Planctomycetota</taxon>
        <taxon>Planctomycetia</taxon>
        <taxon>Pirellulales</taxon>
        <taxon>Pirellulaceae</taxon>
        <taxon>Novipirellula</taxon>
    </lineage>
</organism>
<dbReference type="SUPFAM" id="SSF56112">
    <property type="entry name" value="Protein kinase-like (PK-like)"/>
    <property type="match status" value="1"/>
</dbReference>
<dbReference type="Proteomes" id="UP000011991">
    <property type="component" value="Unassembled WGS sequence"/>
</dbReference>
<evidence type="ECO:0000256" key="1">
    <source>
        <dbReference type="SAM" id="MobiDB-lite"/>
    </source>
</evidence>
<keyword evidence="2" id="KW-1133">Transmembrane helix</keyword>
<protein>
    <submittedName>
        <fullName evidence="3">Serine/threonine protein kinase</fullName>
    </submittedName>
</protein>
<evidence type="ECO:0000256" key="2">
    <source>
        <dbReference type="SAM" id="Phobius"/>
    </source>
</evidence>
<dbReference type="AlphaFoldDB" id="M5RUA3"/>
<feature type="transmembrane region" description="Helical" evidence="2">
    <location>
        <begin position="237"/>
        <end position="256"/>
    </location>
</feature>
<feature type="region of interest" description="Disordered" evidence="1">
    <location>
        <begin position="1"/>
        <end position="37"/>
    </location>
</feature>
<dbReference type="GO" id="GO:0004674">
    <property type="term" value="F:protein serine/threonine kinase activity"/>
    <property type="evidence" value="ECO:0007669"/>
    <property type="project" value="UniProtKB-KW"/>
</dbReference>